<feature type="domain" description="UspA" evidence="2">
    <location>
        <begin position="1"/>
        <end position="139"/>
    </location>
</feature>
<evidence type="ECO:0000313" key="4">
    <source>
        <dbReference type="Proteomes" id="UP000308037"/>
    </source>
</evidence>
<comment type="similarity">
    <text evidence="1">Belongs to the universal stress protein A family.</text>
</comment>
<dbReference type="PANTHER" id="PTHR46268">
    <property type="entry name" value="STRESS RESPONSE PROTEIN NHAX"/>
    <property type="match status" value="1"/>
</dbReference>
<comment type="caution">
    <text evidence="3">The sequence shown here is derived from an EMBL/GenBank/DDBJ whole genome shotgun (WGS) entry which is preliminary data.</text>
</comment>
<proteinExistence type="inferred from homology"/>
<dbReference type="EMBL" id="QKNX01000001">
    <property type="protein sequence ID" value="TKR27712.1"/>
    <property type="molecule type" value="Genomic_DNA"/>
</dbReference>
<dbReference type="RefSeq" id="WP_137275013.1">
    <property type="nucleotide sequence ID" value="NZ_QKNX01000001.1"/>
</dbReference>
<gene>
    <name evidence="3" type="ORF">DM868_01070</name>
</gene>
<protein>
    <submittedName>
        <fullName evidence="3">Universal stress protein</fullName>
    </submittedName>
</protein>
<dbReference type="CDD" id="cd00293">
    <property type="entry name" value="USP-like"/>
    <property type="match status" value="1"/>
</dbReference>
<evidence type="ECO:0000259" key="2">
    <source>
        <dbReference type="Pfam" id="PF00582"/>
    </source>
</evidence>
<accession>A0A4U5JED7</accession>
<reference evidence="3 4" key="1">
    <citation type="submission" date="2019-04" db="EMBL/GenBank/DDBJ databases">
        <title>Natronomonas sp. F20-122 a newhaloarchaeon isolated from a saline saltern of Isla Bacuta, Huelva, Spain.</title>
        <authorList>
            <person name="Duran-Viseras A."/>
            <person name="Sanchez-Porro C."/>
            <person name="Ventosa A."/>
        </authorList>
    </citation>
    <scope>NUCLEOTIDE SEQUENCE [LARGE SCALE GENOMIC DNA]</scope>
    <source>
        <strain evidence="3 4">F20-122</strain>
    </source>
</reference>
<dbReference type="SUPFAM" id="SSF52402">
    <property type="entry name" value="Adenine nucleotide alpha hydrolases-like"/>
    <property type="match status" value="1"/>
</dbReference>
<dbReference type="Gene3D" id="3.40.50.620">
    <property type="entry name" value="HUPs"/>
    <property type="match status" value="1"/>
</dbReference>
<sequence>MYDTILVGTDGSANANRAIVHALEHAEQYGATLHGIFVVDTSRLDDPALGSGAIATNDVEDMGQQYLGDIEQRATDLGIPFVGRCCHGRPSEEIVRYADDIDADVIVLGYQGQSHTETNTIGSVTDRVVQSVGRPVLVV</sequence>
<evidence type="ECO:0000256" key="1">
    <source>
        <dbReference type="ARBA" id="ARBA00008791"/>
    </source>
</evidence>
<dbReference type="PANTHER" id="PTHR46268:SF6">
    <property type="entry name" value="UNIVERSAL STRESS PROTEIN UP12"/>
    <property type="match status" value="1"/>
</dbReference>
<organism evidence="3 4">
    <name type="scientific">Natronomonas salsuginis</name>
    <dbReference type="NCBI Taxonomy" id="2217661"/>
    <lineage>
        <taxon>Archaea</taxon>
        <taxon>Methanobacteriati</taxon>
        <taxon>Methanobacteriota</taxon>
        <taxon>Stenosarchaea group</taxon>
        <taxon>Halobacteria</taxon>
        <taxon>Halobacteriales</taxon>
        <taxon>Natronomonadaceae</taxon>
        <taxon>Natronomonas</taxon>
    </lineage>
</organism>
<dbReference type="Proteomes" id="UP000308037">
    <property type="component" value="Unassembled WGS sequence"/>
</dbReference>
<dbReference type="PRINTS" id="PR01438">
    <property type="entry name" value="UNVRSLSTRESS"/>
</dbReference>
<dbReference type="InterPro" id="IPR006015">
    <property type="entry name" value="Universal_stress_UspA"/>
</dbReference>
<dbReference type="OrthoDB" id="105697at2157"/>
<evidence type="ECO:0000313" key="3">
    <source>
        <dbReference type="EMBL" id="TKR27712.1"/>
    </source>
</evidence>
<dbReference type="InterPro" id="IPR006016">
    <property type="entry name" value="UspA"/>
</dbReference>
<name>A0A4U5JED7_9EURY</name>
<dbReference type="AlphaFoldDB" id="A0A4U5JED7"/>
<dbReference type="Pfam" id="PF00582">
    <property type="entry name" value="Usp"/>
    <property type="match status" value="1"/>
</dbReference>
<keyword evidence="4" id="KW-1185">Reference proteome</keyword>
<dbReference type="InterPro" id="IPR014729">
    <property type="entry name" value="Rossmann-like_a/b/a_fold"/>
</dbReference>